<dbReference type="AlphaFoldDB" id="A0A161IUB6"/>
<dbReference type="Proteomes" id="UP000059113">
    <property type="component" value="Chromosome"/>
</dbReference>
<keyword evidence="3" id="KW-1185">Reference proteome</keyword>
<feature type="transmembrane region" description="Helical" evidence="1">
    <location>
        <begin position="31"/>
        <end position="51"/>
    </location>
</feature>
<organism evidence="2 3">
    <name type="scientific">Aurantiacibacter atlanticus</name>
    <dbReference type="NCBI Taxonomy" id="1648404"/>
    <lineage>
        <taxon>Bacteria</taxon>
        <taxon>Pseudomonadati</taxon>
        <taxon>Pseudomonadota</taxon>
        <taxon>Alphaproteobacteria</taxon>
        <taxon>Sphingomonadales</taxon>
        <taxon>Erythrobacteraceae</taxon>
        <taxon>Aurantiacibacter</taxon>
    </lineage>
</organism>
<keyword evidence="1" id="KW-0472">Membrane</keyword>
<keyword evidence="1" id="KW-0812">Transmembrane</keyword>
<dbReference type="EMBL" id="CP011310">
    <property type="protein sequence ID" value="ANC50470.1"/>
    <property type="molecule type" value="Genomic_DNA"/>
</dbReference>
<dbReference type="RefSeq" id="WP_161485461.1">
    <property type="nucleotide sequence ID" value="NZ_CP011310.1"/>
</dbReference>
<reference evidence="3" key="2">
    <citation type="submission" date="2015-04" db="EMBL/GenBank/DDBJ databases">
        <title>The complete genome sequence of Erythrobacter sp. s21-N3.</title>
        <authorList>
            <person name="Zhuang L."/>
            <person name="Liu Y."/>
            <person name="Shao Z."/>
        </authorList>
    </citation>
    <scope>NUCLEOTIDE SEQUENCE [LARGE SCALE GENOMIC DNA]</scope>
    <source>
        <strain evidence="3">s21-N3</strain>
    </source>
</reference>
<keyword evidence="1" id="KW-1133">Transmembrane helix</keyword>
<name>A0A161IUB6_9SPHN</name>
<accession>A0A161IUB6</accession>
<dbReference type="KEGG" id="ery:CP97_14784"/>
<evidence type="ECO:0000313" key="3">
    <source>
        <dbReference type="Proteomes" id="UP000059113"/>
    </source>
</evidence>
<proteinExistence type="predicted"/>
<sequence length="53" mass="5611">MFMTFLVIGAIGAMLLTMVPRSTVPWQRFSSRGGAAMLIGLGLFGTVHTALSP</sequence>
<reference evidence="2 3" key="1">
    <citation type="journal article" date="2015" name="Int. J. Syst. Evol. Microbiol.">
        <title>Erythrobacter atlanticus sp. nov., a bacterium from ocean sediment able to degrade polycyclic aromatic hydrocarbons.</title>
        <authorList>
            <person name="Zhuang L."/>
            <person name="Liu Y."/>
            <person name="Wang L."/>
            <person name="Wang W."/>
            <person name="Shao Z."/>
        </authorList>
    </citation>
    <scope>NUCLEOTIDE SEQUENCE [LARGE SCALE GENOMIC DNA]</scope>
    <source>
        <strain evidence="3">s21-N3</strain>
    </source>
</reference>
<evidence type="ECO:0000313" key="2">
    <source>
        <dbReference type="EMBL" id="ANC50470.1"/>
    </source>
</evidence>
<evidence type="ECO:0000256" key="1">
    <source>
        <dbReference type="SAM" id="Phobius"/>
    </source>
</evidence>
<protein>
    <submittedName>
        <fullName evidence="2">Uncharacterized protein</fullName>
    </submittedName>
</protein>
<gene>
    <name evidence="2" type="ORF">CP97_14784</name>
</gene>